<keyword evidence="3" id="KW-0001">2Fe-2S</keyword>
<keyword evidence="2 11" id="KW-0004">4Fe-4S</keyword>
<keyword evidence="16" id="KW-1185">Reference proteome</keyword>
<comment type="similarity">
    <text evidence="1 11">Belongs to the IlvD/Edd family.</text>
</comment>
<dbReference type="GO" id="GO:0004456">
    <property type="term" value="F:phosphogluconate dehydratase activity"/>
    <property type="evidence" value="ECO:0007669"/>
    <property type="project" value="UniProtKB-UniRule"/>
</dbReference>
<evidence type="ECO:0000313" key="15">
    <source>
        <dbReference type="EMBL" id="GII57212.1"/>
    </source>
</evidence>
<evidence type="ECO:0000256" key="6">
    <source>
        <dbReference type="ARBA" id="ARBA00023014"/>
    </source>
</evidence>
<keyword evidence="4 11" id="KW-0479">Metal-binding</keyword>
<dbReference type="EC" id="4.2.1.12" evidence="11 12"/>
<feature type="binding site" evidence="11">
    <location>
        <position position="226"/>
    </location>
    <ligand>
        <name>[4Fe-4S] cluster</name>
        <dbReference type="ChEBI" id="CHEBI:49883"/>
    </ligand>
</feature>
<dbReference type="PROSITE" id="PS00886">
    <property type="entry name" value="ILVD_EDD_1"/>
    <property type="match status" value="1"/>
</dbReference>
<evidence type="ECO:0000259" key="14">
    <source>
        <dbReference type="Pfam" id="PF24877"/>
    </source>
</evidence>
<comment type="catalytic activity">
    <reaction evidence="11">
        <text>6-phospho-D-gluconate = 2-dehydro-3-deoxy-6-phospho-D-gluconate + H2O</text>
        <dbReference type="Rhea" id="RHEA:17277"/>
        <dbReference type="ChEBI" id="CHEBI:15377"/>
        <dbReference type="ChEBI" id="CHEBI:57569"/>
        <dbReference type="ChEBI" id="CHEBI:58759"/>
        <dbReference type="EC" id="4.2.1.12"/>
    </reaction>
</comment>
<evidence type="ECO:0000256" key="9">
    <source>
        <dbReference type="ARBA" id="ARBA00023277"/>
    </source>
</evidence>
<evidence type="ECO:0000259" key="13">
    <source>
        <dbReference type="Pfam" id="PF00920"/>
    </source>
</evidence>
<organism evidence="15 16">
    <name type="scientific">Planotetraspora thailandica</name>
    <dbReference type="NCBI Taxonomy" id="487172"/>
    <lineage>
        <taxon>Bacteria</taxon>
        <taxon>Bacillati</taxon>
        <taxon>Actinomycetota</taxon>
        <taxon>Actinomycetes</taxon>
        <taxon>Streptosporangiales</taxon>
        <taxon>Streptosporangiaceae</taxon>
        <taxon>Planotetraspora</taxon>
    </lineage>
</organism>
<dbReference type="GO" id="GO:0051539">
    <property type="term" value="F:4 iron, 4 sulfur cluster binding"/>
    <property type="evidence" value="ECO:0007669"/>
    <property type="project" value="UniProtKB-UniRule"/>
</dbReference>
<dbReference type="InterPro" id="IPR037237">
    <property type="entry name" value="IlvD/EDD_N"/>
</dbReference>
<dbReference type="Proteomes" id="UP000605992">
    <property type="component" value="Unassembled WGS sequence"/>
</dbReference>
<dbReference type="GO" id="GO:0005829">
    <property type="term" value="C:cytosol"/>
    <property type="evidence" value="ECO:0007669"/>
    <property type="project" value="TreeGrafter"/>
</dbReference>
<dbReference type="HAMAP" id="MF_02094">
    <property type="entry name" value="Edd"/>
    <property type="match status" value="1"/>
</dbReference>
<evidence type="ECO:0000256" key="7">
    <source>
        <dbReference type="ARBA" id="ARBA00023064"/>
    </source>
</evidence>
<keyword evidence="7 11" id="KW-0311">Gluconate utilization</keyword>
<dbReference type="Pfam" id="PF00920">
    <property type="entry name" value="ILVD_EDD_N"/>
    <property type="match status" value="1"/>
</dbReference>
<dbReference type="InterPro" id="IPR020558">
    <property type="entry name" value="DiOHA_6PGluconate_deHydtase_CS"/>
</dbReference>
<dbReference type="GO" id="GO:0009255">
    <property type="term" value="P:Entner-Doudoroff pathway through 6-phosphogluconate"/>
    <property type="evidence" value="ECO:0007669"/>
    <property type="project" value="UniProtKB-UniRule"/>
</dbReference>
<comment type="pathway">
    <text evidence="11">Carbohydrate metabolism; Entner-Doudoroff pathway.</text>
</comment>
<keyword evidence="5 11" id="KW-0408">Iron</keyword>
<keyword evidence="8 11" id="KW-0456">Lyase</keyword>
<evidence type="ECO:0000256" key="11">
    <source>
        <dbReference type="HAMAP-Rule" id="MF_02094"/>
    </source>
</evidence>
<dbReference type="GO" id="GO:0051537">
    <property type="term" value="F:2 iron, 2 sulfur cluster binding"/>
    <property type="evidence" value="ECO:0007669"/>
    <property type="project" value="UniProtKB-KW"/>
</dbReference>
<evidence type="ECO:0000256" key="8">
    <source>
        <dbReference type="ARBA" id="ARBA00023239"/>
    </source>
</evidence>
<evidence type="ECO:0000313" key="16">
    <source>
        <dbReference type="Proteomes" id="UP000605992"/>
    </source>
</evidence>
<evidence type="ECO:0000256" key="3">
    <source>
        <dbReference type="ARBA" id="ARBA00022714"/>
    </source>
</evidence>
<dbReference type="UniPathway" id="UPA00226"/>
<feature type="domain" description="Dihydroxy-acid/6-phosphogluconate dehydratase N-terminal" evidence="13">
    <location>
        <begin position="70"/>
        <end position="383"/>
    </location>
</feature>
<dbReference type="RefSeq" id="WP_239119418.1">
    <property type="nucleotide sequence ID" value="NZ_BOOR01000048.1"/>
</dbReference>
<dbReference type="InterPro" id="IPR000581">
    <property type="entry name" value="ILV_EDD_N"/>
</dbReference>
<dbReference type="PANTHER" id="PTHR43661:SF1">
    <property type="entry name" value="PHOSPHOGLUCONATE DEHYDRATASE"/>
    <property type="match status" value="1"/>
</dbReference>
<feature type="binding site" evidence="11">
    <location>
        <position position="159"/>
    </location>
    <ligand>
        <name>[4Fe-4S] cluster</name>
        <dbReference type="ChEBI" id="CHEBI:49883"/>
    </ligand>
</feature>
<keyword evidence="10" id="KW-0028">Amino-acid biosynthesis</keyword>
<dbReference type="InterPro" id="IPR056740">
    <property type="entry name" value="ILV_EDD_C"/>
</dbReference>
<dbReference type="NCBIfam" id="TIGR01196">
    <property type="entry name" value="edd"/>
    <property type="match status" value="1"/>
</dbReference>
<evidence type="ECO:0000256" key="4">
    <source>
        <dbReference type="ARBA" id="ARBA00022723"/>
    </source>
</evidence>
<dbReference type="SUPFAM" id="SSF52016">
    <property type="entry name" value="LeuD/IlvD-like"/>
    <property type="match status" value="1"/>
</dbReference>
<dbReference type="GO" id="GO:0046872">
    <property type="term" value="F:metal ion binding"/>
    <property type="evidence" value="ECO:0007669"/>
    <property type="project" value="UniProtKB-KW"/>
</dbReference>
<keyword evidence="10" id="KW-0100">Branched-chain amino acid biosynthesis</keyword>
<reference evidence="15" key="1">
    <citation type="submission" date="2021-01" db="EMBL/GenBank/DDBJ databases">
        <title>Whole genome shotgun sequence of Planotetraspora thailandica NBRC 104271.</title>
        <authorList>
            <person name="Komaki H."/>
            <person name="Tamura T."/>
        </authorList>
    </citation>
    <scope>NUCLEOTIDE SEQUENCE</scope>
    <source>
        <strain evidence="15">NBRC 104271</strain>
    </source>
</reference>
<evidence type="ECO:0000256" key="12">
    <source>
        <dbReference type="NCBIfam" id="TIGR01196"/>
    </source>
</evidence>
<dbReference type="GO" id="GO:0019521">
    <property type="term" value="P:D-gluconate metabolic process"/>
    <property type="evidence" value="ECO:0007669"/>
    <property type="project" value="UniProtKB-KW"/>
</dbReference>
<keyword evidence="6 11" id="KW-0411">Iron-sulfur</keyword>
<dbReference type="PANTHER" id="PTHR43661">
    <property type="entry name" value="D-XYLONATE DEHYDRATASE"/>
    <property type="match status" value="1"/>
</dbReference>
<dbReference type="GO" id="GO:0009082">
    <property type="term" value="P:branched-chain amino acid biosynthetic process"/>
    <property type="evidence" value="ECO:0007669"/>
    <property type="project" value="UniProtKB-KW"/>
</dbReference>
<dbReference type="EMBL" id="BOOR01000048">
    <property type="protein sequence ID" value="GII57212.1"/>
    <property type="molecule type" value="Genomic_DNA"/>
</dbReference>
<comment type="cofactor">
    <cofactor evidence="11">
        <name>[4Fe-4S] cluster</name>
        <dbReference type="ChEBI" id="CHEBI:49883"/>
    </cofactor>
    <text evidence="11">Binds 1 [4Fe-4S] cluster.</text>
</comment>
<dbReference type="InterPro" id="IPR042096">
    <property type="entry name" value="Dihydro-acid_dehy_C"/>
</dbReference>
<sequence>MTNRVIDEVTERIRARSAGRRAAYMERVAQAGQELRERGPARGRLGCANLAHGFAGAPEHDKRDLRGTAKPGVAIVTSYNDMLSAHQPYETYPPELKRAVRAAGGVAQVAGGVPAMCDGITQGRAGMELSLYSRDVIAMATAIALSHDMFDASLLLGVCDKIVPGLLIGALHFGHLPAIFVPAGPMASGLPNKVKARARQHFAEGLIGRDEMLDAEAKSYHSPGTCTFYGTANSNQLLMEVMGLHLPGATFVNPHTELRHALTEAAGRRAAEITPHGDEYTPVAEVVDEKAIVNAVVALLASGGSTNHTMHLVAMAAAAGIELTWDDMAALSKVVPLLTRMYPNGQADVNHFQAAGGMQVFIGDLLDGELLHADVLTVAGRGLDLYRAAPSLKEGALVWEERTEGSTDHDVLRPVGDPFSADGGIHMLSGNLGRAVSKVSAVKPEHLVIEAPARVFDDQKELLGAFESGVLDGQDFIAVVRYQGPRANGMPELHKLTPPLAVLLDRGQKVAIVTDGRMSGASGKVPAAIHLSPEAADGGPIALVRDGDLIRLDSTAGTLTVLSDMSGRTPEGAPLTDEEWAGTGRELFSSFRRMVGPPDRGASVFSGGAA</sequence>
<evidence type="ECO:0000256" key="1">
    <source>
        <dbReference type="ARBA" id="ARBA00006486"/>
    </source>
</evidence>
<protein>
    <recommendedName>
        <fullName evidence="11 12">Phosphogluconate dehydratase</fullName>
        <ecNumber evidence="11 12">4.2.1.12</ecNumber>
    </recommendedName>
</protein>
<name>A0A8J3V4F7_9ACTN</name>
<comment type="function">
    <text evidence="11">Catalyzes the dehydration of 6-phospho-D-gluconate to 2-dehydro-3-deoxy-6-phospho-D-gluconate.</text>
</comment>
<keyword evidence="9 11" id="KW-0119">Carbohydrate metabolism</keyword>
<evidence type="ECO:0000256" key="2">
    <source>
        <dbReference type="ARBA" id="ARBA00022485"/>
    </source>
</evidence>
<dbReference type="SUPFAM" id="SSF143975">
    <property type="entry name" value="IlvD/EDD N-terminal domain-like"/>
    <property type="match status" value="1"/>
</dbReference>
<dbReference type="AlphaFoldDB" id="A0A8J3V4F7"/>
<dbReference type="InterPro" id="IPR004786">
    <property type="entry name" value="6-phosphgluc_deHydtase"/>
</dbReference>
<proteinExistence type="inferred from homology"/>
<feature type="domain" description="Dihydroxy-acid/6-phosphogluconate dehydratase C-terminal" evidence="14">
    <location>
        <begin position="410"/>
        <end position="602"/>
    </location>
</feature>
<dbReference type="Gene3D" id="3.50.30.80">
    <property type="entry name" value="IlvD/EDD C-terminal domain-like"/>
    <property type="match status" value="1"/>
</dbReference>
<dbReference type="PROSITE" id="PS00887">
    <property type="entry name" value="ILVD_EDD_2"/>
    <property type="match status" value="1"/>
</dbReference>
<gene>
    <name evidence="11 15" type="primary">edd</name>
    <name evidence="15" type="ORF">Pth03_56010</name>
</gene>
<evidence type="ECO:0000256" key="10">
    <source>
        <dbReference type="ARBA" id="ARBA00023304"/>
    </source>
</evidence>
<comment type="caution">
    <text evidence="15">The sequence shown here is derived from an EMBL/GenBank/DDBJ whole genome shotgun (WGS) entry which is preliminary data.</text>
</comment>
<dbReference type="Pfam" id="PF24877">
    <property type="entry name" value="ILV_EDD_C"/>
    <property type="match status" value="1"/>
</dbReference>
<evidence type="ECO:0000256" key="5">
    <source>
        <dbReference type="ARBA" id="ARBA00023004"/>
    </source>
</evidence>
<accession>A0A8J3V4F7</accession>